<keyword evidence="2" id="KW-1185">Reference proteome</keyword>
<dbReference type="AlphaFoldDB" id="A0AAC9YVW1"/>
<dbReference type="SUPFAM" id="SSF51161">
    <property type="entry name" value="Trimeric LpxA-like enzymes"/>
    <property type="match status" value="1"/>
</dbReference>
<dbReference type="InterPro" id="IPR001451">
    <property type="entry name" value="Hexapep"/>
</dbReference>
<dbReference type="KEGG" id="plak:A1s21155_06295"/>
<accession>A0AAC9YVW1</accession>
<dbReference type="Gene3D" id="2.160.10.10">
    <property type="entry name" value="Hexapeptide repeat proteins"/>
    <property type="match status" value="1"/>
</dbReference>
<name>A0AAC9YVW1_9ACTN</name>
<dbReference type="InterPro" id="IPR011004">
    <property type="entry name" value="Trimer_LpxA-like_sf"/>
</dbReference>
<dbReference type="InterPro" id="IPR051159">
    <property type="entry name" value="Hexapeptide_acetyltransf"/>
</dbReference>
<evidence type="ECO:0000313" key="1">
    <source>
        <dbReference type="EMBL" id="ASY12538.1"/>
    </source>
</evidence>
<organism evidence="1 2">
    <name type="scientific">Candidatus Planktophila dulcis</name>
    <dbReference type="NCBI Taxonomy" id="1884914"/>
    <lineage>
        <taxon>Bacteria</taxon>
        <taxon>Bacillati</taxon>
        <taxon>Actinomycetota</taxon>
        <taxon>Actinomycetes</taxon>
        <taxon>Candidatus Nanopelagicales</taxon>
        <taxon>Candidatus Nanopelagicaceae</taxon>
        <taxon>Candidatus Planktophila</taxon>
    </lineage>
</organism>
<evidence type="ECO:0000313" key="2">
    <source>
        <dbReference type="Proteomes" id="UP000217216"/>
    </source>
</evidence>
<protein>
    <submittedName>
        <fullName evidence="1">Maltose O-acetyltransferase</fullName>
    </submittedName>
</protein>
<dbReference type="Pfam" id="PF00132">
    <property type="entry name" value="Hexapep"/>
    <property type="match status" value="1"/>
</dbReference>
<reference evidence="1 2" key="1">
    <citation type="submission" date="2016-07" db="EMBL/GenBank/DDBJ databases">
        <title>High microdiversification within the ubiquitous acI lineage of Actinobacteria.</title>
        <authorList>
            <person name="Neuenschwander S.M."/>
            <person name="Salcher M."/>
            <person name="Ghai R."/>
            <person name="Pernthaler J."/>
        </authorList>
    </citation>
    <scope>NUCLEOTIDE SEQUENCE [LARGE SCALE GENOMIC DNA]</scope>
    <source>
        <strain evidence="1">MMS-21-155</strain>
    </source>
</reference>
<dbReference type="EMBL" id="CP016770">
    <property type="protein sequence ID" value="ASY12538.1"/>
    <property type="molecule type" value="Genomic_DNA"/>
</dbReference>
<dbReference type="Proteomes" id="UP000217216">
    <property type="component" value="Chromosome"/>
</dbReference>
<dbReference type="PANTHER" id="PTHR23416">
    <property type="entry name" value="SIALIC ACID SYNTHASE-RELATED"/>
    <property type="match status" value="1"/>
</dbReference>
<gene>
    <name evidence="1" type="ORF">A1s21155_06295</name>
</gene>
<proteinExistence type="predicted"/>
<sequence length="153" mass="16121">MRISIGTGSRIRRSSDILFEGQASFDFGASITARGGQIVFGDNFSANEQVIFNADIGGKLTFGKNCLVGPRSIFRTSNHGFLDLNSSIAGQKHDSRDITVGDDVWIGAGVIVLPGVKIGDRCVIGAGAVVTRDIPSESIAVGVPARVIRSRSD</sequence>